<comment type="caution">
    <text evidence="1">The sequence shown here is derived from an EMBL/GenBank/DDBJ whole genome shotgun (WGS) entry which is preliminary data.</text>
</comment>
<sequence length="110" mass="12612">MVLTRVHRQYFMNAIKCVVQVDLFYQNDPMVSGRIGPPDSLKFSKVEEKLLHIISTDPSQAYSLGKTVRPHLTLFWLNTLLFELWDSRNRSHPNAADPEEALGASTLELR</sequence>
<dbReference type="AlphaFoldDB" id="A0A8X6JJC5"/>
<name>A0A8X6JJC5_TRICU</name>
<dbReference type="EMBL" id="BMAO01016471">
    <property type="protein sequence ID" value="GFR08841.1"/>
    <property type="molecule type" value="Genomic_DNA"/>
</dbReference>
<evidence type="ECO:0000313" key="1">
    <source>
        <dbReference type="EMBL" id="GFR08841.1"/>
    </source>
</evidence>
<reference evidence="1" key="1">
    <citation type="submission" date="2020-07" db="EMBL/GenBank/DDBJ databases">
        <title>Multicomponent nature underlies the extraordinary mechanical properties of spider dragline silk.</title>
        <authorList>
            <person name="Kono N."/>
            <person name="Nakamura H."/>
            <person name="Mori M."/>
            <person name="Yoshida Y."/>
            <person name="Ohtoshi R."/>
            <person name="Malay A.D."/>
            <person name="Moran D.A.P."/>
            <person name="Tomita M."/>
            <person name="Numata K."/>
            <person name="Arakawa K."/>
        </authorList>
    </citation>
    <scope>NUCLEOTIDE SEQUENCE</scope>
</reference>
<gene>
    <name evidence="1" type="ORF">TNCT_401171</name>
</gene>
<protein>
    <submittedName>
        <fullName evidence="1">Uncharacterized protein</fullName>
    </submittedName>
</protein>
<organism evidence="1 2">
    <name type="scientific">Trichonephila clavata</name>
    <name type="common">Joro spider</name>
    <name type="synonym">Nephila clavata</name>
    <dbReference type="NCBI Taxonomy" id="2740835"/>
    <lineage>
        <taxon>Eukaryota</taxon>
        <taxon>Metazoa</taxon>
        <taxon>Ecdysozoa</taxon>
        <taxon>Arthropoda</taxon>
        <taxon>Chelicerata</taxon>
        <taxon>Arachnida</taxon>
        <taxon>Araneae</taxon>
        <taxon>Araneomorphae</taxon>
        <taxon>Entelegynae</taxon>
        <taxon>Araneoidea</taxon>
        <taxon>Nephilidae</taxon>
        <taxon>Trichonephila</taxon>
    </lineage>
</organism>
<proteinExistence type="predicted"/>
<keyword evidence="2" id="KW-1185">Reference proteome</keyword>
<dbReference type="Proteomes" id="UP000887116">
    <property type="component" value="Unassembled WGS sequence"/>
</dbReference>
<evidence type="ECO:0000313" key="2">
    <source>
        <dbReference type="Proteomes" id="UP000887116"/>
    </source>
</evidence>
<accession>A0A8X6JJC5</accession>